<dbReference type="Proteomes" id="UP000887116">
    <property type="component" value="Unassembled WGS sequence"/>
</dbReference>
<organism evidence="1 2">
    <name type="scientific">Trichonephila clavata</name>
    <name type="common">Joro spider</name>
    <name type="synonym">Nephila clavata</name>
    <dbReference type="NCBI Taxonomy" id="2740835"/>
    <lineage>
        <taxon>Eukaryota</taxon>
        <taxon>Metazoa</taxon>
        <taxon>Ecdysozoa</taxon>
        <taxon>Arthropoda</taxon>
        <taxon>Chelicerata</taxon>
        <taxon>Arachnida</taxon>
        <taxon>Araneae</taxon>
        <taxon>Araneomorphae</taxon>
        <taxon>Entelegynae</taxon>
        <taxon>Araneoidea</taxon>
        <taxon>Nephilidae</taxon>
        <taxon>Trichonephila</taxon>
    </lineage>
</organism>
<proteinExistence type="predicted"/>
<name>A0A8X6G7D1_TRICU</name>
<sequence>MFWMFLETYVPKEYPTSEAEKRRMRHFLQRSSQQFSGEDGPFPFGENWKLYGAILEDKEADKVRMIKRPDI</sequence>
<keyword evidence="2" id="KW-1185">Reference proteome</keyword>
<accession>A0A8X6G7D1</accession>
<comment type="caution">
    <text evidence="1">The sequence shown here is derived from an EMBL/GenBank/DDBJ whole genome shotgun (WGS) entry which is preliminary data.</text>
</comment>
<dbReference type="EMBL" id="BMAO01004841">
    <property type="protein sequence ID" value="GFQ97407.1"/>
    <property type="molecule type" value="Genomic_DNA"/>
</dbReference>
<feature type="non-terminal residue" evidence="1">
    <location>
        <position position="1"/>
    </location>
</feature>
<protein>
    <submittedName>
        <fullName evidence="1">Uncharacterized protein</fullName>
    </submittedName>
</protein>
<reference evidence="1" key="1">
    <citation type="submission" date="2020-07" db="EMBL/GenBank/DDBJ databases">
        <title>Multicomponent nature underlies the extraordinary mechanical properties of spider dragline silk.</title>
        <authorList>
            <person name="Kono N."/>
            <person name="Nakamura H."/>
            <person name="Mori M."/>
            <person name="Yoshida Y."/>
            <person name="Ohtoshi R."/>
            <person name="Malay A.D."/>
            <person name="Moran D.A.P."/>
            <person name="Tomita M."/>
            <person name="Numata K."/>
            <person name="Arakawa K."/>
        </authorList>
    </citation>
    <scope>NUCLEOTIDE SEQUENCE</scope>
</reference>
<gene>
    <name evidence="1" type="ORF">TNCT_678931</name>
</gene>
<dbReference type="AlphaFoldDB" id="A0A8X6G7D1"/>
<evidence type="ECO:0000313" key="1">
    <source>
        <dbReference type="EMBL" id="GFQ97407.1"/>
    </source>
</evidence>
<evidence type="ECO:0000313" key="2">
    <source>
        <dbReference type="Proteomes" id="UP000887116"/>
    </source>
</evidence>